<evidence type="ECO:0000256" key="1">
    <source>
        <dbReference type="SAM" id="Phobius"/>
    </source>
</evidence>
<dbReference type="SUPFAM" id="SSF55874">
    <property type="entry name" value="ATPase domain of HSP90 chaperone/DNA topoisomerase II/histidine kinase"/>
    <property type="match status" value="1"/>
</dbReference>
<keyword evidence="1" id="KW-1133">Transmembrane helix</keyword>
<sequence length="373" mass="43557">MENKQSIKKEIILHILVWSCLYGVMLFQSYSRTGVVDVFSNLSPRFLVNIVLFYLNYYVLVPYFLLKKRILIYVLISVFVILVCSYLVDTFLPPEFPIPGTIPGRHSVMSIRAHSLDGFPLQLSKDDIAGNIYFKFRMLIGPTINLMFYFIIGAIIRMYVEWNKNERVREKTEHEKVHSELQFLKTQLNPHFLFNSLNAVYTLSIKKSSDTPEAILNLSELMRYMIYEANKDMVSLEKELNYIHNYIQLQRLRLSNHERVTINIYGDAKGKVIRPLLFISFIENAFKYGTDYKGNTEVKINITINNDNVFFFIKNKIGIIKKSPDSSGIGLQNVQNRLKLLYPGRHELKIENDGDYYSISLTIYIAENEMYNN</sequence>
<dbReference type="Proteomes" id="UP001153642">
    <property type="component" value="Unassembled WGS sequence"/>
</dbReference>
<evidence type="ECO:0000259" key="2">
    <source>
        <dbReference type="Pfam" id="PF06580"/>
    </source>
</evidence>
<dbReference type="InterPro" id="IPR036890">
    <property type="entry name" value="HATPase_C_sf"/>
</dbReference>
<dbReference type="PANTHER" id="PTHR34220">
    <property type="entry name" value="SENSOR HISTIDINE KINASE YPDA"/>
    <property type="match status" value="1"/>
</dbReference>
<feature type="transmembrane region" description="Helical" evidence="1">
    <location>
        <begin position="139"/>
        <end position="160"/>
    </location>
</feature>
<keyword evidence="4" id="KW-1185">Reference proteome</keyword>
<dbReference type="Pfam" id="PF06580">
    <property type="entry name" value="His_kinase"/>
    <property type="match status" value="1"/>
</dbReference>
<name>A0ABT6FUZ0_9FLAO</name>
<dbReference type="InterPro" id="IPR010559">
    <property type="entry name" value="Sig_transdc_His_kin_internal"/>
</dbReference>
<dbReference type="Gene3D" id="3.30.565.10">
    <property type="entry name" value="Histidine kinase-like ATPase, C-terminal domain"/>
    <property type="match status" value="1"/>
</dbReference>
<protein>
    <submittedName>
        <fullName evidence="3">Sensor histidine kinase</fullName>
    </submittedName>
</protein>
<dbReference type="EMBL" id="JAPMUA010000005">
    <property type="protein sequence ID" value="MDG3587089.1"/>
    <property type="molecule type" value="Genomic_DNA"/>
</dbReference>
<dbReference type="PANTHER" id="PTHR34220:SF7">
    <property type="entry name" value="SENSOR HISTIDINE KINASE YPDA"/>
    <property type="match status" value="1"/>
</dbReference>
<comment type="caution">
    <text evidence="3">The sequence shown here is derived from an EMBL/GenBank/DDBJ whole genome shotgun (WGS) entry which is preliminary data.</text>
</comment>
<proteinExistence type="predicted"/>
<gene>
    <name evidence="3" type="ORF">OSR52_14540</name>
</gene>
<keyword evidence="1" id="KW-0812">Transmembrane</keyword>
<keyword evidence="3" id="KW-0418">Kinase</keyword>
<dbReference type="InterPro" id="IPR050640">
    <property type="entry name" value="Bact_2-comp_sensor_kinase"/>
</dbReference>
<evidence type="ECO:0000313" key="3">
    <source>
        <dbReference type="EMBL" id="MDG3587089.1"/>
    </source>
</evidence>
<evidence type="ECO:0000313" key="4">
    <source>
        <dbReference type="Proteomes" id="UP001153642"/>
    </source>
</evidence>
<accession>A0ABT6FUZ0</accession>
<feature type="transmembrane region" description="Helical" evidence="1">
    <location>
        <begin position="70"/>
        <end position="88"/>
    </location>
</feature>
<dbReference type="GO" id="GO:0016301">
    <property type="term" value="F:kinase activity"/>
    <property type="evidence" value="ECO:0007669"/>
    <property type="project" value="UniProtKB-KW"/>
</dbReference>
<keyword evidence="3" id="KW-0808">Transferase</keyword>
<feature type="transmembrane region" description="Helical" evidence="1">
    <location>
        <begin position="46"/>
        <end position="65"/>
    </location>
</feature>
<organism evidence="3 4">
    <name type="scientific">Galbibacter pacificus</name>
    <dbReference type="NCBI Taxonomy" id="2996052"/>
    <lineage>
        <taxon>Bacteria</taxon>
        <taxon>Pseudomonadati</taxon>
        <taxon>Bacteroidota</taxon>
        <taxon>Flavobacteriia</taxon>
        <taxon>Flavobacteriales</taxon>
        <taxon>Flavobacteriaceae</taxon>
        <taxon>Galbibacter</taxon>
    </lineage>
</organism>
<feature type="domain" description="Signal transduction histidine kinase internal region" evidence="2">
    <location>
        <begin position="179"/>
        <end position="256"/>
    </location>
</feature>
<keyword evidence="1" id="KW-0472">Membrane</keyword>
<feature type="transmembrane region" description="Helical" evidence="1">
    <location>
        <begin position="12"/>
        <end position="31"/>
    </location>
</feature>
<dbReference type="RefSeq" id="WP_277900646.1">
    <property type="nucleotide sequence ID" value="NZ_JAPMUA010000005.1"/>
</dbReference>
<reference evidence="3" key="1">
    <citation type="submission" date="2022-11" db="EMBL/GenBank/DDBJ databases">
        <title>High-quality draft genome sequence of Galbibacter sp. strain CMA-7.</title>
        <authorList>
            <person name="Wei L."/>
            <person name="Dong C."/>
            <person name="Shao Z."/>
        </authorList>
    </citation>
    <scope>NUCLEOTIDE SEQUENCE</scope>
    <source>
        <strain evidence="3">CMA-7</strain>
    </source>
</reference>